<feature type="compositionally biased region" description="Acidic residues" evidence="10">
    <location>
        <begin position="1403"/>
        <end position="1414"/>
    </location>
</feature>
<feature type="domain" description="S1 motif" evidence="11">
    <location>
        <begin position="683"/>
        <end position="762"/>
    </location>
</feature>
<evidence type="ECO:0000256" key="5">
    <source>
        <dbReference type="ARBA" id="ARBA00022737"/>
    </source>
</evidence>
<feature type="domain" description="S1 motif" evidence="11">
    <location>
        <begin position="996"/>
        <end position="1068"/>
    </location>
</feature>
<dbReference type="OrthoDB" id="412781at2759"/>
<gene>
    <name evidence="12" type="ORF">HG536_0D01510</name>
</gene>
<dbReference type="InterPro" id="IPR011990">
    <property type="entry name" value="TPR-like_helical_dom_sf"/>
</dbReference>
<accession>A0A7G3ZGJ3</accession>
<evidence type="ECO:0000256" key="6">
    <source>
        <dbReference type="ARBA" id="ARBA00023242"/>
    </source>
</evidence>
<feature type="domain" description="S1 motif" evidence="11">
    <location>
        <begin position="1170"/>
        <end position="1238"/>
    </location>
</feature>
<dbReference type="InterPro" id="IPR012340">
    <property type="entry name" value="NA-bd_OB-fold"/>
</dbReference>
<feature type="compositionally biased region" description="Acidic residues" evidence="10">
    <location>
        <begin position="163"/>
        <end position="184"/>
    </location>
</feature>
<dbReference type="SMART" id="SM00316">
    <property type="entry name" value="S1"/>
    <property type="match status" value="12"/>
</dbReference>
<dbReference type="Gene3D" id="2.40.50.140">
    <property type="entry name" value="Nucleic acid-binding proteins"/>
    <property type="match status" value="9"/>
</dbReference>
<dbReference type="FunFam" id="2.40.50.140:FF:000196">
    <property type="entry name" value="rRNA biogenesis protein RRP5"/>
    <property type="match status" value="1"/>
</dbReference>
<dbReference type="Gene3D" id="1.25.40.10">
    <property type="entry name" value="Tetratricopeptide repeat domain"/>
    <property type="match status" value="1"/>
</dbReference>
<comment type="function">
    <text evidence="7">Involved in the biogenesis of rRNA. Required for the formation of 18S and 5.8S rRNA.</text>
</comment>
<reference evidence="12 13" key="1">
    <citation type="submission" date="2020-06" db="EMBL/GenBank/DDBJ databases">
        <title>The yeast mating-type switching endonuclease HO is a domesticated member of an unorthodox homing genetic element family.</title>
        <authorList>
            <person name="Coughlan A.Y."/>
            <person name="Lombardi L."/>
            <person name="Braun-Galleani S."/>
            <person name="Martos A.R."/>
            <person name="Galeote V."/>
            <person name="Bigey F."/>
            <person name="Dequin S."/>
            <person name="Byrne K.P."/>
            <person name="Wolfe K.H."/>
        </authorList>
    </citation>
    <scope>NUCLEOTIDE SEQUENCE [LARGE SCALE GENOMIC DNA]</scope>
    <source>
        <strain evidence="12 13">CBS764</strain>
    </source>
</reference>
<comment type="subcellular location">
    <subcellularLocation>
        <location evidence="1">Nucleus</location>
        <location evidence="1">Nucleolus</location>
    </subcellularLocation>
</comment>
<evidence type="ECO:0000256" key="7">
    <source>
        <dbReference type="ARBA" id="ARBA00055575"/>
    </source>
</evidence>
<feature type="domain" description="S1 motif" evidence="11">
    <location>
        <begin position="504"/>
        <end position="574"/>
    </location>
</feature>
<dbReference type="SUPFAM" id="SSF50249">
    <property type="entry name" value="Nucleic acid-binding proteins"/>
    <property type="match status" value="10"/>
</dbReference>
<evidence type="ECO:0000256" key="3">
    <source>
        <dbReference type="ARBA" id="ARBA00022552"/>
    </source>
</evidence>
<dbReference type="GO" id="GO:0006364">
    <property type="term" value="P:rRNA processing"/>
    <property type="evidence" value="ECO:0007669"/>
    <property type="project" value="UniProtKB-KW"/>
</dbReference>
<feature type="compositionally biased region" description="Basic and acidic residues" evidence="10">
    <location>
        <begin position="1"/>
        <end position="15"/>
    </location>
</feature>
<dbReference type="InterPro" id="IPR045209">
    <property type="entry name" value="Rrp5"/>
</dbReference>
<dbReference type="PANTHER" id="PTHR23270">
    <property type="entry name" value="PROGRAMMED CELL DEATH PROTEIN 11 PRE-RRNA PROCESSING PROTEIN RRP5"/>
    <property type="match status" value="1"/>
</dbReference>
<evidence type="ECO:0000256" key="8">
    <source>
        <dbReference type="ARBA" id="ARBA00073619"/>
    </source>
</evidence>
<evidence type="ECO:0000313" key="13">
    <source>
        <dbReference type="Proteomes" id="UP000515788"/>
    </source>
</evidence>
<dbReference type="FunFam" id="1.25.40.10:FF:000065">
    <property type="entry name" value="Programmed cell death 11"/>
    <property type="match status" value="1"/>
</dbReference>
<evidence type="ECO:0000256" key="10">
    <source>
        <dbReference type="SAM" id="MobiDB-lite"/>
    </source>
</evidence>
<dbReference type="SMART" id="SM00386">
    <property type="entry name" value="HAT"/>
    <property type="match status" value="5"/>
</dbReference>
<feature type="region of interest" description="Disordered" evidence="10">
    <location>
        <begin position="163"/>
        <end position="192"/>
    </location>
</feature>
<feature type="region of interest" description="Disordered" evidence="10">
    <location>
        <begin position="1"/>
        <end position="44"/>
    </location>
</feature>
<keyword evidence="5" id="KW-0677">Repeat</keyword>
<protein>
    <recommendedName>
        <fullName evidence="8">rRNA biogenesis protein RRP5</fullName>
    </recommendedName>
    <alternativeName>
        <fullName evidence="9">Ribosomal RNA-processing protein 5</fullName>
    </alternativeName>
</protein>
<feature type="region of interest" description="Disordered" evidence="10">
    <location>
        <begin position="67"/>
        <end position="98"/>
    </location>
</feature>
<dbReference type="CDD" id="cd05703">
    <property type="entry name" value="S1_Rrp5_repeat_hs12_sc9"/>
    <property type="match status" value="1"/>
</dbReference>
<keyword evidence="13" id="KW-1185">Reference proteome</keyword>
<dbReference type="Pfam" id="PF00575">
    <property type="entry name" value="S1"/>
    <property type="match status" value="3"/>
</dbReference>
<dbReference type="Pfam" id="PF23240">
    <property type="entry name" value="HAT_PRP39_N"/>
    <property type="match status" value="1"/>
</dbReference>
<dbReference type="PANTHER" id="PTHR23270:SF10">
    <property type="entry name" value="PROTEIN RRP5 HOMOLOG"/>
    <property type="match status" value="1"/>
</dbReference>
<evidence type="ECO:0000313" key="12">
    <source>
        <dbReference type="EMBL" id="QLL32629.1"/>
    </source>
</evidence>
<dbReference type="InterPro" id="IPR003029">
    <property type="entry name" value="S1_domain"/>
</dbReference>
<keyword evidence="2" id="KW-0690">Ribosome biogenesis</keyword>
<keyword evidence="3" id="KW-0698">rRNA processing</keyword>
<dbReference type="GeneID" id="59325796"/>
<evidence type="ECO:0000256" key="1">
    <source>
        <dbReference type="ARBA" id="ARBA00004604"/>
    </source>
</evidence>
<dbReference type="GO" id="GO:0032040">
    <property type="term" value="C:small-subunit processome"/>
    <property type="evidence" value="ECO:0007669"/>
    <property type="project" value="TreeGrafter"/>
</dbReference>
<dbReference type="CDD" id="cd05702">
    <property type="entry name" value="S1_Rrp5_repeat_hs11_sc8"/>
    <property type="match status" value="1"/>
</dbReference>
<evidence type="ECO:0000256" key="2">
    <source>
        <dbReference type="ARBA" id="ARBA00022517"/>
    </source>
</evidence>
<feature type="domain" description="S1 motif" evidence="11">
    <location>
        <begin position="888"/>
        <end position="964"/>
    </location>
</feature>
<dbReference type="CDD" id="cd05693">
    <property type="entry name" value="S1_Rrp5_repeat_hs1_sc1"/>
    <property type="match status" value="1"/>
</dbReference>
<dbReference type="CDD" id="cd05706">
    <property type="entry name" value="S1_Rrp5_repeat_sc10"/>
    <property type="match status" value="1"/>
</dbReference>
<proteinExistence type="predicted"/>
<dbReference type="KEGG" id="tgb:HG536_0D01510"/>
<dbReference type="EMBL" id="CP059249">
    <property type="protein sequence ID" value="QLL32629.1"/>
    <property type="molecule type" value="Genomic_DNA"/>
</dbReference>
<keyword evidence="6" id="KW-0539">Nucleus</keyword>
<evidence type="ECO:0000256" key="9">
    <source>
        <dbReference type="ARBA" id="ARBA00076674"/>
    </source>
</evidence>
<dbReference type="PROSITE" id="PS50126">
    <property type="entry name" value="S1"/>
    <property type="match status" value="10"/>
</dbReference>
<evidence type="ECO:0000256" key="4">
    <source>
        <dbReference type="ARBA" id="ARBA00022553"/>
    </source>
</evidence>
<dbReference type="InterPro" id="IPR003107">
    <property type="entry name" value="HAT"/>
</dbReference>
<dbReference type="InterPro" id="IPR048059">
    <property type="entry name" value="Rrp5_S1_rpt_hs1_sc1"/>
</dbReference>
<feature type="domain" description="S1 motif" evidence="11">
    <location>
        <begin position="600"/>
        <end position="669"/>
    </location>
</feature>
<sequence length="1712" mass="190833">MMAKSDKRKRDEESPLLRMDATKQPTASSLTREGEEVSFPRGGASALTPLELKQVANEAAKDVLFEAQSAEATESSRPKKRKKTSKMTKAKSEKSQDEASIEVVEHLNFKNLKIGSLLLGQISAIGRHELRVSFTDDISGYVKITNISEQITAVLQNLDEDMDAENGTDDVNDGEYDSSDDEKDDQTAEKSSKQLPDLNNYFSIGQWLRCSVSHNSALEAPKKKNQKKRIELSIEPSVVNDFAEEDLDKHAAVQCSVKSIEDHGAILDLGIDGFTGFISRKDVPHFDKLLPGSVFLANVSKKSGRAVTVNMDFTSKNKKISQVSSIDAVSPGQAVDLLCEEVSKNGLKGKVFGLISGFVGVAHLRTFSDEKLKHNFAIGSTIRCRVLASLLNRSGDKVLILSNMPHVTSLEPRCFEQESLEAFPVGYTFEACSVLGRDSEYLYLALDEERIGQVHSSKIGEINLQGAVAARVVGFNNVDMLLQLSTDPELLKLKYLRPKDIPVGEIVPQCEIISVSSSGIQLKLFSGQFTAFVPPLHISDTRLVYPERKFKIGSKVKGKILNIDNRGRIFMTLKKSLIDIDDDIDIISSYSNALQIHQKNSKTVATVQAFQPKGCHVLFFGGIKGYLPNSEISEVFVKKPEDHLRLGQTVLVRILEVDEERSRVIVTCKLSLDQAQEQKKIIDQMIPGRSMVDVTVVEKTKDSLVVEMSNGGLRGVIYVGHLSDSRIEQNRAQLKKIRIGFGTKALVIDKDVRTQVFNATLKQSLIEDAEKEILPVTYEDIKTSEAAMPMHGYIKSISEKGLFVAFNGKFVGLVLPSYAVESRAVDLSKAFYINQSVTAYLLRTDDEHQRFLLTLKEPKKKVSEKDSNLKALNPVDISITYLADYKFGKVVDAKVKAVKKNQLNVILADNLYGRVDISEVFDNYKDLKNPKRPLENIKVGDIIKVKIIGNHDTRGHKFLPITHKITNSTVLELTMRKSKLDDLNSELQSIDDVVVGQEVLGFVNNFGSNNLWLTVSPILKAKVSVFDLTDDSTTYSKDIEEQFPLGSALKVTVKSIDSDHGFITVTGRTKAVESSKDITVGDSLPAKIVKITEKYVLLNLGGDVVGISFATDALDDFSVPLETAFKGMIGQTVPATVLSVDSDNGKIRLSLRSNNAKSRAIASHKDIKQGDVVQALVKNVTDKGIFVYLSTNIEAFVPVSKLSDSFLKDWKKFYKPMQCVVGKVVNSDEDSRILLTLRESEVNGELNILKTYDDIKPGDIFEGNVKNVTDFGVFVKLDDTVNITGLAHRSEIAEKAPEDLSSLFGSGDRVKAYVLKVNPEKKQISLSLKASHFKKEADAEPIVLEEDEGKEVIGDLIYGASESEDEADLESAPQPVEKNSTSVDGLSLSAGFDWTASILDQAQESEESEEDEDFTTTKKTKRQRKKLHIVEDKTADINARAPESVGDFERLIMGDPNSSVIWMNYMAFQLQLSEVEKARAIAERALKTINFREEAEKLNIWIALLNLENTFGTDESLEEVFKRACQYMDSFTIHNKLLSIYQMSEKFEQASSLFKLAAKKFGSEKVSIWLSWSEFLLSQNQPQEARSLLSNALKALPKRCHIELVRKFAQLEFSRGDPERARSLFEGLVADAPKRIDLWNVYLDQEIKIGQKKKVENLFERVISRKLTRKQAKFFFNKWLQFEESAKDEKTAEYVKAKAVEYAEKTLKPESN</sequence>
<feature type="domain" description="S1 motif" evidence="11">
    <location>
        <begin position="1081"/>
        <end position="1152"/>
    </location>
</feature>
<evidence type="ECO:0000259" key="11">
    <source>
        <dbReference type="PROSITE" id="PS50126"/>
    </source>
</evidence>
<dbReference type="SUPFAM" id="SSF48452">
    <property type="entry name" value="TPR-like"/>
    <property type="match status" value="1"/>
</dbReference>
<keyword evidence="4" id="KW-0597">Phosphoprotein</keyword>
<dbReference type="FunFam" id="2.40.50.140:FF:000155">
    <property type="entry name" value="rRNA biogenesis protein RRP5"/>
    <property type="match status" value="1"/>
</dbReference>
<feature type="compositionally biased region" description="Basic residues" evidence="10">
    <location>
        <begin position="78"/>
        <end position="89"/>
    </location>
</feature>
<feature type="region of interest" description="Disordered" evidence="10">
    <location>
        <begin position="1402"/>
        <end position="1421"/>
    </location>
</feature>
<organism evidence="12 13">
    <name type="scientific">Torulaspora globosa</name>
    <dbReference type="NCBI Taxonomy" id="48254"/>
    <lineage>
        <taxon>Eukaryota</taxon>
        <taxon>Fungi</taxon>
        <taxon>Dikarya</taxon>
        <taxon>Ascomycota</taxon>
        <taxon>Saccharomycotina</taxon>
        <taxon>Saccharomycetes</taxon>
        <taxon>Saccharomycetales</taxon>
        <taxon>Saccharomycetaceae</taxon>
        <taxon>Torulaspora</taxon>
    </lineage>
</organism>
<dbReference type="FunFam" id="2.40.50.140:FF:000159">
    <property type="entry name" value="rRNA biogenesis protein rrp5"/>
    <property type="match status" value="1"/>
</dbReference>
<feature type="region of interest" description="Disordered" evidence="10">
    <location>
        <begin position="1363"/>
        <end position="1382"/>
    </location>
</feature>
<name>A0A7G3ZGJ3_9SACH</name>
<feature type="domain" description="S1 motif" evidence="11">
    <location>
        <begin position="1258"/>
        <end position="1329"/>
    </location>
</feature>
<feature type="domain" description="S1 motif" evidence="11">
    <location>
        <begin position="332"/>
        <end position="404"/>
    </location>
</feature>
<dbReference type="GO" id="GO:0003723">
    <property type="term" value="F:RNA binding"/>
    <property type="evidence" value="ECO:0007669"/>
    <property type="project" value="TreeGrafter"/>
</dbReference>
<dbReference type="InterPro" id="IPR048058">
    <property type="entry name" value="Rrp5_S1_rpt_hs11_sc8"/>
</dbReference>
<dbReference type="RefSeq" id="XP_037139303.1">
    <property type="nucleotide sequence ID" value="XM_037283407.1"/>
</dbReference>
<dbReference type="Proteomes" id="UP000515788">
    <property type="component" value="Chromosome 4"/>
</dbReference>
<feature type="domain" description="S1 motif" evidence="11">
    <location>
        <begin position="787"/>
        <end position="856"/>
    </location>
</feature>